<dbReference type="InterPro" id="IPR002937">
    <property type="entry name" value="Amino_oxidase"/>
</dbReference>
<sequence>MRHAIGSLNYHTVCRVALEYRTRFWEHLETPIYGSCSDVAGIPEIGKICYPSYNINGVPEEQHARYAMETLVEIHGEVARDQYTGNFKRKCWGLDEFAGAAYASPTVGSFELYLPQYFKTHKHMVFVGEHTTYMYSWIVSAVESGIRGAVQLLLELGLVDEAKEAANKWMGRWLSVV</sequence>
<dbReference type="InterPro" id="IPR036188">
    <property type="entry name" value="FAD/NAD-bd_sf"/>
</dbReference>
<dbReference type="OrthoDB" id="7777654at2759"/>
<dbReference type="Proteomes" id="UP000829364">
    <property type="component" value="Chromosome 3"/>
</dbReference>
<keyword evidence="3" id="KW-1185">Reference proteome</keyword>
<dbReference type="SUPFAM" id="SSF54373">
    <property type="entry name" value="FAD-linked reductases, C-terminal domain"/>
    <property type="match status" value="1"/>
</dbReference>
<evidence type="ECO:0000313" key="2">
    <source>
        <dbReference type="EMBL" id="UNI17736.1"/>
    </source>
</evidence>
<dbReference type="Pfam" id="PF01593">
    <property type="entry name" value="Amino_oxidase"/>
    <property type="match status" value="1"/>
</dbReference>
<proteinExistence type="predicted"/>
<evidence type="ECO:0000259" key="1">
    <source>
        <dbReference type="Pfam" id="PF01593"/>
    </source>
</evidence>
<accession>A0A9Q8VAE6</accession>
<dbReference type="SUPFAM" id="SSF51905">
    <property type="entry name" value="FAD/NAD(P)-binding domain"/>
    <property type="match status" value="1"/>
</dbReference>
<dbReference type="RefSeq" id="XP_047841217.1">
    <property type="nucleotide sequence ID" value="XM_047985240.1"/>
</dbReference>
<dbReference type="GO" id="GO:0016491">
    <property type="term" value="F:oxidoreductase activity"/>
    <property type="evidence" value="ECO:0007669"/>
    <property type="project" value="InterPro"/>
</dbReference>
<reference evidence="2" key="1">
    <citation type="submission" date="2021-11" db="EMBL/GenBank/DDBJ databases">
        <title>Purpureocillium_takamizusanense_genome.</title>
        <authorList>
            <person name="Nguyen N.-H."/>
        </authorList>
    </citation>
    <scope>NUCLEOTIDE SEQUENCE</scope>
    <source>
        <strain evidence="2">PT3</strain>
    </source>
</reference>
<dbReference type="AlphaFoldDB" id="A0A9Q8VAE6"/>
<dbReference type="EMBL" id="CP086356">
    <property type="protein sequence ID" value="UNI17736.1"/>
    <property type="molecule type" value="Genomic_DNA"/>
</dbReference>
<name>A0A9Q8VAE6_9HYPO</name>
<dbReference type="GeneID" id="72066014"/>
<gene>
    <name evidence="2" type="ORF">JDV02_004058</name>
</gene>
<feature type="domain" description="Amine oxidase" evidence="1">
    <location>
        <begin position="3"/>
        <end position="153"/>
    </location>
</feature>
<protein>
    <recommendedName>
        <fullName evidence="1">Amine oxidase domain-containing protein</fullName>
    </recommendedName>
</protein>
<evidence type="ECO:0000313" key="3">
    <source>
        <dbReference type="Proteomes" id="UP000829364"/>
    </source>
</evidence>
<dbReference type="KEGG" id="ptkz:JDV02_004058"/>
<organism evidence="2 3">
    <name type="scientific">Purpureocillium takamizusanense</name>
    <dbReference type="NCBI Taxonomy" id="2060973"/>
    <lineage>
        <taxon>Eukaryota</taxon>
        <taxon>Fungi</taxon>
        <taxon>Dikarya</taxon>
        <taxon>Ascomycota</taxon>
        <taxon>Pezizomycotina</taxon>
        <taxon>Sordariomycetes</taxon>
        <taxon>Hypocreomycetidae</taxon>
        <taxon>Hypocreales</taxon>
        <taxon>Ophiocordycipitaceae</taxon>
        <taxon>Purpureocillium</taxon>
    </lineage>
</organism>
<dbReference type="Gene3D" id="1.10.10.1620">
    <property type="match status" value="1"/>
</dbReference>
<dbReference type="Gene3D" id="3.90.660.10">
    <property type="match status" value="1"/>
</dbReference>